<keyword evidence="29 32" id="KW-0899">Viral immunoevasion</keyword>
<comment type="PTM">
    <text evidence="32">Specific enzymatic cleavages in vivo yield mature proteins. Envelope glycoproteins are synthesized as a inactive precursor that is heavily N-glycosylated and processed likely by host cell furin in the Golgi to yield the mature SU and TM proteins. The cleavage site between SU and TM requires the minimal sequence [KR]-X-[KR]-R. About 2 of the 9 disulfide bonds of gp41 are reduced by P4HB/PDI, following binding to CD4 receptor.</text>
</comment>
<keyword evidence="23 32" id="KW-1039">Host endosome</keyword>
<evidence type="ECO:0000256" key="19">
    <source>
        <dbReference type="ARBA" id="ARBA00022870"/>
    </source>
</evidence>
<comment type="function">
    <text evidence="32">Envelope glycoprotein gp160: Oligomerizes in the host endoplasmic reticulum into predominantly trimers. In a second time, gp160 transits in the host Golgi, where glycosylation is completed. The precursor is then proteolytically cleaved in the trans-Golgi and thereby activated by cellular furin or furin-like proteases to produce gp120 and gp41.</text>
</comment>
<evidence type="ECO:0000256" key="5">
    <source>
        <dbReference type="ARBA" id="ARBA00004578"/>
    </source>
</evidence>
<keyword evidence="19 32" id="KW-1043">Host membrane</keyword>
<comment type="domain">
    <text evidence="32">Some of the most genetically diverse regions of the viral genome are present in Env. They are called variable regions 1 through 5 (V1 through V5). Coreceptor usage of gp120 is determined mainly by the primary structure of the third variable region (V3) in the outer domain of gp120. The sequence of V3 determines which coreceptor, CCR5 and/or CXCR4 (corresponding to R5/macrophage, X4/T cell and R5X4/T cell and macrophage tropism), is used to trigger the fusion potential of the Env complex, and hence which cells the virus can infect. Binding to CCR5 involves a region adjacent in addition to V3.</text>
</comment>
<keyword evidence="10 32" id="KW-1165">Clathrin-mediated endocytosis of virus by host</keyword>
<feature type="compositionally biased region" description="Basic and acidic residues" evidence="34">
    <location>
        <begin position="457"/>
        <end position="477"/>
    </location>
</feature>
<feature type="disulfide bond" evidence="32">
    <location>
        <begin position="222"/>
        <end position="251"/>
    </location>
</feature>
<keyword evidence="20 32" id="KW-0261">Viral envelope protein</keyword>
<organism evidence="37">
    <name type="scientific">Human immunodeficiency virus type 1</name>
    <name type="common">HIV-1</name>
    <dbReference type="NCBI Taxonomy" id="11676"/>
    <lineage>
        <taxon>Viruses</taxon>
        <taxon>Riboviria</taxon>
        <taxon>Pararnavirae</taxon>
        <taxon>Artverviricota</taxon>
        <taxon>Revtraviricetes</taxon>
        <taxon>Ortervirales</taxon>
        <taxon>Retroviridae</taxon>
        <taxon>Orthoretrovirinae</taxon>
        <taxon>Lentivirus</taxon>
        <taxon>Lentivirus humimdef1</taxon>
    </lineage>
</organism>
<evidence type="ECO:0000256" key="13">
    <source>
        <dbReference type="ARBA" id="ARBA00022685"/>
    </source>
</evidence>
<dbReference type="SUPFAM" id="SSF58069">
    <property type="entry name" value="Virus ectodomain"/>
    <property type="match status" value="1"/>
</dbReference>
<dbReference type="SUPFAM" id="SSF56502">
    <property type="entry name" value="gp120 core"/>
    <property type="match status" value="2"/>
</dbReference>
<comment type="domain">
    <text evidence="32 33">The 17 amino acids long immunosuppressive region is present in many retroviral envelope proteins. Synthetic peptides derived from this relatively conserved sequence inhibit immune function in vitro and in vivo.</text>
</comment>
<dbReference type="InterPro" id="IPR036377">
    <property type="entry name" value="Gp120_core_sf"/>
</dbReference>
<proteinExistence type="inferred from homology"/>
<feature type="chain" id="PRO_5023216440" description="Transmembrane protein gp41" evidence="32">
    <location>
        <begin position="515"/>
        <end position="859"/>
    </location>
</feature>
<feature type="topological domain" description="Cytoplasmic" evidence="32">
    <location>
        <begin position="709"/>
        <end position="859"/>
    </location>
</feature>
<evidence type="ECO:0000256" key="12">
    <source>
        <dbReference type="ARBA" id="ARBA00022595"/>
    </source>
</evidence>
<dbReference type="GO" id="GO:0075512">
    <property type="term" value="P:clathrin-dependent endocytosis of virus by host cell"/>
    <property type="evidence" value="ECO:0007669"/>
    <property type="project" value="UniProtKB-UniRule"/>
</dbReference>
<dbReference type="GO" id="GO:0019064">
    <property type="term" value="P:fusion of virus membrane with host plasma membrane"/>
    <property type="evidence" value="ECO:0007669"/>
    <property type="project" value="UniProtKB-UniRule"/>
</dbReference>
<feature type="disulfide bond" evidence="32">
    <location>
        <begin position="601"/>
        <end position="607"/>
    </location>
</feature>
<feature type="domain" description="Human immunodeficiency virus 1 envelope glycoprotein Gp120" evidence="35">
    <location>
        <begin position="34"/>
        <end position="514"/>
    </location>
</feature>
<evidence type="ECO:0000256" key="18">
    <source>
        <dbReference type="ARBA" id="ARBA00022844"/>
    </source>
</evidence>
<evidence type="ECO:0000256" key="30">
    <source>
        <dbReference type="ARBA" id="ARBA00023288"/>
    </source>
</evidence>
<dbReference type="GO" id="GO:0016020">
    <property type="term" value="C:membrane"/>
    <property type="evidence" value="ECO:0007669"/>
    <property type="project" value="UniProtKB-UniRule"/>
</dbReference>
<comment type="function">
    <text evidence="32">Transmembrane protein gp41: Acts as a class I viral fusion protein. Under the current model, the protein has at least 3 conformational states: pre-fusion native state, pre-hairpin intermediate state, and post-fusion hairpin state. During fusion of viral and target intracellular membranes, the coiled coil regions (heptad repeats) assume a trimer-of-hairpins structure, positioning the fusion peptide in close proximity to the C-terminal region of the ectodomain. The formation of this structure appears to drive apposition and subsequent fusion of viral and target cell membranes. Complete fusion occurs in host cell endosomes and is dynamin-dependent, however some lipid transfer might occur at the plasma membrane. The virus undergoes clathrin-dependent internalization long before endosomal fusion, thus minimizing the surface exposure of conserved viral epitopes during fusion and reducing the efficacy of inhibitors targeting these epitopes. Membranes fusion leads to delivery of the nucleocapsid into the cytoplasm.</text>
</comment>
<sequence length="859" mass="97133">MRAKGTRKNYQHLWRWGGTMLLGMLMSCSVAGQLWVTVYYGVPVWKEADTTLFCASNAKAYDTETHNVWATHACVPTDPNPQEVKLENVTENFNMWKNNMVEQMHADIISLWDESLKPCVKLTPLCVTLQCTNITINGTNANSTTSGNSTLGSMEEEMKNCSFNVTTSIRNKMQKEYALFYKLDIVPIDNNSTSYTLINCNTSVITQACPKVSFEPIPIHYCTPAGFALLKCRDKKFNGTGPCRNVSTVQCTHGIRPVVSTQLLLNGSLAEGEVVIRSENFTNNAKVIIVQLNESIEINCTRPNNNTRKSIHIAPGRAFYATGQIIGDIRQAYCNISNEKWNDTLSKVAIKLGKQFNKTITFNQSSGGDPEIVMHSFNCGGEFFYCNTTQLFNSTWLTNGTRIPNTTDGTNGTITLPCRIKQIINRWQEVGKAMYAPPIRGQIRCTSNITGLILTRDGGHEGNKTNDKETFRPGGGDMRDNWRSELYKYKVVKIEPIGIAPTKAKRRVVQREKRAVTLGAMFLGFLGAAGSTMGAASMTLTVQARLLLSGIVQQQSNLLRAIEAQQQLLQLTVWGIKQLQARVLALERYLRDQQLLGIWGCSGKLICTTAVPWNASWSNKSHDQIWQNMTWLQWEREIDNYTSLIYTLLEESQNQQEKNEQDLLALDNWTSLWSWFSISNWLWYIRIFIMIVGGLVGLRIVFAVFSIVNRVRQGYSPLSFQIRLPTPRGPDRPEGIEEEGGDRDRDRSGRLVHGLLALIWDDLRSLCLFLYHHLRDLLLIATRIVGLLGRRVWEALKYWWNLLQYWSQELKNSAISLLNATAIAVAEGTDRIIEAVQRICRAILNIPTRIRQGFERALL</sequence>
<keyword evidence="12 32" id="KW-1162">Viral penetration into host cytoplasm</keyword>
<organismHost>
    <name type="scientific">Homo sapiens</name>
    <name type="common">Human</name>
    <dbReference type="NCBI Taxonomy" id="9606"/>
</organismHost>
<keyword evidence="25 32" id="KW-0472">Membrane</keyword>
<feature type="transmembrane region" description="Helical" evidence="33">
    <location>
        <begin position="681"/>
        <end position="708"/>
    </location>
</feature>
<evidence type="ECO:0000256" key="34">
    <source>
        <dbReference type="SAM" id="MobiDB-lite"/>
    </source>
</evidence>
<dbReference type="InterPro" id="IPR000328">
    <property type="entry name" value="GP41-like"/>
</dbReference>
<keyword evidence="28 32" id="KW-0325">Glycoprotein</keyword>
<dbReference type="Gene3D" id="2.170.40.20">
    <property type="entry name" value="Human immunodeficiency virus 1, Gp160, envelope glycoprotein"/>
    <property type="match status" value="2"/>
</dbReference>
<feature type="transmembrane region" description="Helical" evidence="33">
    <location>
        <begin position="20"/>
        <end position="42"/>
    </location>
</feature>
<evidence type="ECO:0000256" key="6">
    <source>
        <dbReference type="ARBA" id="ARBA00004650"/>
    </source>
</evidence>
<evidence type="ECO:0000256" key="32">
    <source>
        <dbReference type="HAMAP-Rule" id="MF_04083"/>
    </source>
</evidence>
<keyword evidence="14 32" id="KW-0812">Transmembrane</keyword>
<feature type="region of interest" description="Disordered" evidence="34">
    <location>
        <begin position="456"/>
        <end position="477"/>
    </location>
</feature>
<comment type="subcellular location">
    <molecule>Surface protein gp120</molecule>
    <subcellularLocation>
        <location evidence="32">Virion membrane</location>
        <topology evidence="32">Peripheral membrane protein</topology>
    </subcellularLocation>
    <subcellularLocation>
        <location evidence="32">Host cell membrane</location>
        <topology evidence="32">Peripheral membrane protein</topology>
    </subcellularLocation>
    <subcellularLocation>
        <location evidence="32">Host endosome membrane</location>
        <topology evidence="32">Single-pass type I membrane protein</topology>
    </subcellularLocation>
    <text evidence="32">The surface protein is not anchored to the viral envelope, but associates with the extravirion surface through its binding to TM. It is probably concentrated at the site of budding and incorporated into the virions possibly by contacts between the cytoplasmic tail of Env and the N-terminus of Gag.</text>
</comment>
<feature type="region of interest" description="V2" evidence="32">
    <location>
        <begin position="161"/>
        <end position="200"/>
    </location>
</feature>
<keyword evidence="31 32" id="KW-1160">Virus entry into host cell</keyword>
<evidence type="ECO:0000256" key="21">
    <source>
        <dbReference type="ARBA" id="ARBA00022890"/>
    </source>
</evidence>
<dbReference type="GO" id="GO:1903908">
    <property type="term" value="P:positive regulation of plasma membrane raft polarization"/>
    <property type="evidence" value="ECO:0007669"/>
    <property type="project" value="UniProtKB-UniRule"/>
</dbReference>
<evidence type="ECO:0000256" key="23">
    <source>
        <dbReference type="ARBA" id="ARBA00023046"/>
    </source>
</evidence>
<evidence type="ECO:0000256" key="15">
    <source>
        <dbReference type="ARBA" id="ARBA00022703"/>
    </source>
</evidence>
<comment type="similarity">
    <text evidence="32">Belongs to the HIV-1 env protein family.</text>
</comment>
<dbReference type="InterPro" id="IPR037527">
    <property type="entry name" value="Gp160"/>
</dbReference>
<comment type="domain">
    <text evidence="32">The CD4-binding region is targeted by the antibody b12.</text>
</comment>
<keyword evidence="24 32" id="KW-0175">Coiled coil</keyword>
<dbReference type="Gene3D" id="1.20.5.490">
    <property type="entry name" value="Single helix bin"/>
    <property type="match status" value="1"/>
</dbReference>
<feature type="region of interest" description="Disordered" evidence="34">
    <location>
        <begin position="725"/>
        <end position="746"/>
    </location>
</feature>
<comment type="miscellaneous">
    <text evidence="32">Inhibitors targeting HIV-1 viral envelope proteins are used as antiretroviral drugs. Attachment of virions to the cell surface via non-specific interactions and CD4 binding can be blocked by inhibitors that include cyanovirin-N, cyclotriazadisulfonamide analogs, PRO 2000, TNX 355 and PRO 542. In addition, BMS 806 can block CD4-induced conformational changes. Env interactions with the coreceptor molecules can be targeted by CCR5 antagonists including SCH-D, maraviroc (UK 427857) and aplaviroc (GW 873140), and the CXCR4 antagonist AMD 070. Fusion of viral and cellular membranes can be inhibited by peptides such as enfuvirtide and tifuvirtide (T 1249). Resistance to inhibitors associated with mutations in Env are observed. Most of the time, single mutations confer only a modest reduction in drug susceptibility. Combination of several mutations is usually required to develop a high-level drug resistance.</text>
</comment>
<evidence type="ECO:0000256" key="20">
    <source>
        <dbReference type="ARBA" id="ARBA00022879"/>
    </source>
</evidence>
<name>A0A0D5BGL2_HV1</name>
<comment type="subcellular location">
    <molecule>Transmembrane protein gp41</molecule>
    <subcellularLocation>
        <location evidence="32">Virion membrane</location>
        <topology evidence="32">Single-pass type I membrane protein</topology>
    </subcellularLocation>
    <subcellularLocation>
        <location evidence="32">Host cell membrane</location>
        <topology evidence="32">Single-pass type I membrane protein</topology>
    </subcellularLocation>
    <subcellularLocation>
        <location evidence="32">Host endosome membrane</location>
        <topology evidence="32">Single-pass type I membrane protein</topology>
    </subcellularLocation>
    <text evidence="32">It is probably concentrated at the site of budding and incorporated into the virions possibly by contacts between the cytoplasmic tail of Env and the N-terminus of Gag.</text>
</comment>
<feature type="short sequence motif" description="Di-leucine internalization motif" evidence="32">
    <location>
        <begin position="858"/>
        <end position="859"/>
    </location>
</feature>
<evidence type="ECO:0000256" key="27">
    <source>
        <dbReference type="ARBA" id="ARBA00023157"/>
    </source>
</evidence>
<keyword evidence="16 32" id="KW-0732">Signal</keyword>
<evidence type="ECO:0000256" key="25">
    <source>
        <dbReference type="ARBA" id="ARBA00023136"/>
    </source>
</evidence>
<feature type="region of interest" description="Fusion peptide" evidence="32">
    <location>
        <begin position="515"/>
        <end position="535"/>
    </location>
</feature>
<comment type="subunit">
    <text evidence="32">The mature envelope protein (Env) consists of a homotrimer of non-covalently associated gp120-gp41 heterodimers. The resulting complex protrudes from the virus surface as a spike. There seems to be as few as 10 spikes on the average virion. Surface protein gp120 interacts with host CD4, CCR5 and CXCR4. Gp120 also interacts with the C-type lectins CD209/DC-SIGN and CLEC4M/DC-SIGNR (collectively referred to as DC-SIGN(R)). Gp120 and gp41 interact with GalCer. Gp120 interacts with host ITGA4/ITGB7 complex; on CD4+ T-cells, this interaction results in rapid activation of integrin ITGAL/LFA-1, which facilitates efficient cell-to-cell spreading of HIV-1. Gp120 interacts with cell-associated heparan sulfate; this interaction increases virus infectivity on permissive cells and may be involved in infection of CD4- cells.</text>
</comment>
<dbReference type="FunFam" id="2.170.40.20:FF:000004">
    <property type="entry name" value="Envelope glycoprotein gp160"/>
    <property type="match status" value="1"/>
</dbReference>
<reference evidence="37" key="2">
    <citation type="journal article" date="2015" name="Proc. Natl. Acad. Sci. U.S.A.">
        <title>Large number of rebounding/founder HIV variants emerge from multifocal infection in lymphatic tissues after treatment interruption.</title>
        <authorList>
            <person name="Rothenberger M.K."/>
            <person name="Keele B.F."/>
            <person name="Wietgrefe S.W."/>
            <person name="Fletcher C.V."/>
            <person name="Beilman G.J."/>
            <person name="Chipman J.G."/>
            <person name="Khoruts A."/>
            <person name="Estes J.D."/>
            <person name="Anderson J."/>
            <person name="Callisto S.P."/>
            <person name="Schmidt T.E."/>
            <person name="Thorkelson A."/>
            <person name="Reilly C."/>
            <person name="Perkey K."/>
            <person name="Reimann T.G."/>
            <person name="Utay N.S."/>
            <person name="Nganou Makamdop K."/>
            <person name="Stevenson M."/>
            <person name="Douek D.C."/>
            <person name="Haase A.T."/>
            <person name="Schacker T.W."/>
        </authorList>
    </citation>
    <scope>NUCLEOTIDE SEQUENCE</scope>
    <source>
        <strain evidence="37">1775CDNAPBMC28OCT2010.P13E14</strain>
    </source>
</reference>
<evidence type="ECO:0000256" key="14">
    <source>
        <dbReference type="ARBA" id="ARBA00022692"/>
    </source>
</evidence>
<keyword evidence="18 32" id="KW-0946">Virion</keyword>
<dbReference type="InterPro" id="IPR000777">
    <property type="entry name" value="HIV1_Gp120"/>
</dbReference>
<evidence type="ECO:0000256" key="10">
    <source>
        <dbReference type="ARBA" id="ARBA00022570"/>
    </source>
</evidence>
<evidence type="ECO:0000256" key="2">
    <source>
        <dbReference type="ARBA" id="ARBA00004433"/>
    </source>
</evidence>
<dbReference type="GO" id="GO:0019062">
    <property type="term" value="P:virion attachment to host cell"/>
    <property type="evidence" value="ECO:0007669"/>
    <property type="project" value="UniProtKB-UniRule"/>
</dbReference>
<dbReference type="Pfam" id="PF00516">
    <property type="entry name" value="GP120"/>
    <property type="match status" value="1"/>
</dbReference>
<feature type="disulfide bond" evidence="32">
    <location>
        <begin position="54"/>
        <end position="74"/>
    </location>
</feature>
<evidence type="ECO:0000259" key="35">
    <source>
        <dbReference type="Pfam" id="PF00516"/>
    </source>
</evidence>
<comment type="PTM">
    <text evidence="32">Palmitoylation of the transmembrane protein and of Env polyprotein (prior to its proteolytic cleavage) is essential for their association with host cell membrane lipid rafts. Palmitoylation is therefore required for envelope trafficking to classical lipid rafts, but not for viral replication.</text>
</comment>
<evidence type="ECO:0000256" key="4">
    <source>
        <dbReference type="ARBA" id="ARBA00004563"/>
    </source>
</evidence>
<evidence type="ECO:0000256" key="22">
    <source>
        <dbReference type="ARBA" id="ARBA00022989"/>
    </source>
</evidence>
<dbReference type="GO" id="GO:0039654">
    <property type="term" value="P:fusion of virus membrane with host endosome membrane"/>
    <property type="evidence" value="ECO:0007669"/>
    <property type="project" value="UniProtKB-UniRule"/>
</dbReference>
<keyword evidence="30 32" id="KW-0449">Lipoprotein</keyword>
<evidence type="ECO:0000313" key="37">
    <source>
        <dbReference type="EMBL" id="AJW61094.1"/>
    </source>
</evidence>
<keyword evidence="17 32" id="KW-1161">Viral attachment to host cell</keyword>
<dbReference type="GO" id="GO:0044175">
    <property type="term" value="C:host cell endosome membrane"/>
    <property type="evidence" value="ECO:0007669"/>
    <property type="project" value="UniProtKB-SubCell"/>
</dbReference>
<feature type="coiled-coil region" evidence="32">
    <location>
        <begin position="636"/>
        <end position="670"/>
    </location>
</feature>
<evidence type="ECO:0000256" key="17">
    <source>
        <dbReference type="ARBA" id="ARBA00022804"/>
    </source>
</evidence>
<feature type="domain" description="Retroviral envelope protein GP41-like" evidence="36">
    <location>
        <begin position="533"/>
        <end position="721"/>
    </location>
</feature>
<dbReference type="PROSITE" id="PS51257">
    <property type="entry name" value="PROKAR_LIPOPROTEIN"/>
    <property type="match status" value="1"/>
</dbReference>
<feature type="lipid moiety-binding region" description="S-palmitoyl cysteine; by host" evidence="32">
    <location>
        <position position="840"/>
    </location>
</feature>
<evidence type="ECO:0000256" key="7">
    <source>
        <dbReference type="ARBA" id="ARBA00022506"/>
    </source>
</evidence>
<evidence type="ECO:0000256" key="8">
    <source>
        <dbReference type="ARBA" id="ARBA00022510"/>
    </source>
</evidence>
<evidence type="ECO:0000256" key="16">
    <source>
        <dbReference type="ARBA" id="ARBA00022729"/>
    </source>
</evidence>
<evidence type="ECO:0000256" key="11">
    <source>
        <dbReference type="ARBA" id="ARBA00022581"/>
    </source>
</evidence>
<evidence type="ECO:0000256" key="31">
    <source>
        <dbReference type="ARBA" id="ARBA00023296"/>
    </source>
</evidence>
<comment type="miscellaneous">
    <text evidence="32">HIV-1 lineages are divided in three main groups, M (for Major), O (for Outlier), and N (for New, or Non-M, Non-O). The vast majority of strains found worldwide belong to the group M. Group O seems to be endemic to and largely confined to Cameroon and neighboring countries in West Central Africa, where these viruses represent a small minority of HIV-1 strains. The group N is represented by a limited number of isolates from Cameroonian persons. The group M is further subdivided in 9 clades or subtypes (A to D, F to H, J and K).</text>
</comment>
<keyword evidence="7 32" id="KW-1168">Fusion of virus membrane with host membrane</keyword>
<feature type="disulfide bond" evidence="32">
    <location>
        <begin position="232"/>
        <end position="243"/>
    </location>
</feature>
<keyword evidence="8 32" id="KW-1170">Fusion of virus membrane with host endosomal membrane</keyword>
<keyword evidence="13 32" id="KW-0165">Cleavage on pair of basic residues</keyword>
<evidence type="ECO:0000256" key="26">
    <source>
        <dbReference type="ARBA" id="ARBA00023139"/>
    </source>
</evidence>
<keyword evidence="11 32" id="KW-0945">Host-virus interaction</keyword>
<comment type="domain">
    <text evidence="32">The YXXL motif is involved in determining the exact site of viral release at the surface of infected mononuclear cells and promotes endocytosis. YXXL and di-leucine endocytosis motifs interact directly or indirectly with the clathrin adapter complexes, opperate independently, and their activities are not additive.</text>
</comment>
<dbReference type="CDD" id="cd09909">
    <property type="entry name" value="HIV-1-like_HR1-HR2"/>
    <property type="match status" value="1"/>
</dbReference>
<dbReference type="GO" id="GO:0019031">
    <property type="term" value="C:viral envelope"/>
    <property type="evidence" value="ECO:0007669"/>
    <property type="project" value="UniProtKB-KW"/>
</dbReference>
<evidence type="ECO:0000256" key="3">
    <source>
        <dbReference type="ARBA" id="ARBA00004505"/>
    </source>
</evidence>
<feature type="region of interest" description="CD4-binding loop" evidence="32">
    <location>
        <begin position="365"/>
        <end position="375"/>
    </location>
</feature>
<feature type="region of interest" description="MPER; binding to GalCer" evidence="32">
    <location>
        <begin position="665"/>
        <end position="686"/>
    </location>
</feature>
<evidence type="ECO:0000256" key="28">
    <source>
        <dbReference type="ARBA" id="ARBA00023180"/>
    </source>
</evidence>
<dbReference type="GO" id="GO:0052031">
    <property type="term" value="P:symbiont-mediated perturbation of host defense response"/>
    <property type="evidence" value="ECO:0007669"/>
    <property type="project" value="UniProtKB-UniRule"/>
</dbReference>
<accession>A0A0D5BGL2</accession>
<keyword evidence="22 32" id="KW-1133">Transmembrane helix</keyword>
<keyword evidence="9 32" id="KW-1032">Host cell membrane</keyword>
<keyword evidence="26 32" id="KW-0564">Palmitate</keyword>
<feature type="site" description="Cleavage; by host furin" evidence="32">
    <location>
        <begin position="514"/>
        <end position="515"/>
    </location>
</feature>
<protein>
    <recommendedName>
        <fullName evidence="32">Envelope glycoprotein gp160</fullName>
    </recommendedName>
    <alternativeName>
        <fullName evidence="32">Env polyprotein</fullName>
    </alternativeName>
    <component>
        <recommendedName>
            <fullName evidence="32">Surface protein gp120</fullName>
            <shortName evidence="32">SU</shortName>
        </recommendedName>
        <alternativeName>
            <fullName evidence="32">Glycoprotein 120</fullName>
            <shortName evidence="32">gp120</shortName>
        </alternativeName>
    </component>
    <component>
        <recommendedName>
            <fullName evidence="32">Transmembrane protein gp41</fullName>
            <shortName evidence="32">TM</shortName>
        </recommendedName>
        <alternativeName>
            <fullName evidence="32">Glycoprotein 41</fullName>
            <shortName evidence="32">gp41</shortName>
        </alternativeName>
    </component>
</protein>
<dbReference type="HAMAP" id="MF_04083">
    <property type="entry name" value="HIV_ENV"/>
    <property type="match status" value="1"/>
</dbReference>
<dbReference type="FunFam" id="2.170.40.20:FF:000003">
    <property type="entry name" value="Envelope glycoprotein gp160"/>
    <property type="match status" value="1"/>
</dbReference>
<dbReference type="Pfam" id="PF00517">
    <property type="entry name" value="GP41"/>
    <property type="match status" value="1"/>
</dbReference>
<keyword evidence="27 32" id="KW-1015">Disulfide bond</keyword>
<dbReference type="GO" id="GO:0020002">
    <property type="term" value="C:host cell plasma membrane"/>
    <property type="evidence" value="ECO:0007669"/>
    <property type="project" value="UniProtKB-SubCell"/>
</dbReference>
<dbReference type="GO" id="GO:0005198">
    <property type="term" value="F:structural molecule activity"/>
    <property type="evidence" value="ECO:0007669"/>
    <property type="project" value="UniProtKB-UniRule"/>
</dbReference>
<dbReference type="GO" id="GO:0055036">
    <property type="term" value="C:virion membrane"/>
    <property type="evidence" value="ECO:0007669"/>
    <property type="project" value="UniProtKB-SubCell"/>
</dbReference>
<dbReference type="FunFam" id="1.10.287.210:FF:000001">
    <property type="entry name" value="Envelope glycoprotein gp160"/>
    <property type="match status" value="1"/>
</dbReference>
<comment type="function">
    <text evidence="32">Surface protein gp120: Attaches the virus to the host lymphoid cell by binding to the primary receptor CD4. This interaction induces a structural rearrangement creating a high affinity binding site for a chemokine coreceptor like CXCR4 and/or CCR5. Acts as a ligand for CD209/DC-SIGN and CLEC4M/DC-SIGNR, which are respectively found on dendritic cells (DCs), and on endothelial cells of liver sinusoids and lymph node sinuses. These interactions allow capture of viral particles at mucosal surfaces by these cells and subsequent transmission to permissive cells. HIV subverts the migration properties of dendritic cells to gain access to CD4+ T-cells in lymph nodes. Virus transmission to permissive T-cells occurs either in trans (without DCs infection, through viral capture and transmission), or in cis (following DCs productive infection, through the usual CD4-gp120 interaction), thereby inducing a robust infection. In trans infection, bound virions remain infectious over days and it is proposed that they are not degraded, but protected in non-lysosomal acidic organelles within the DCs close to the cell membrane thus contributing to the viral infectious potential during DCs' migration from the periphery to the lymphoid tissues. On arrival at lymphoid tissues, intact virions recycle back to DCs' cell surface allowing virus transmission to CD4+ T-cells.</text>
</comment>
<evidence type="ECO:0000256" key="33">
    <source>
        <dbReference type="RuleBase" id="RU363095"/>
    </source>
</evidence>
<comment type="domain">
    <text evidence="32">The membrane proximal external region (MPER) present in gp41 is a tryptophan-rich region recognized by the antibodies 2F5, Z13, and 4E10. MPER seems to play a role in fusion.</text>
</comment>
<evidence type="ECO:0000256" key="24">
    <source>
        <dbReference type="ARBA" id="ARBA00023054"/>
    </source>
</evidence>
<dbReference type="GO" id="GO:0019082">
    <property type="term" value="P:viral protein processing"/>
    <property type="evidence" value="ECO:0007669"/>
    <property type="project" value="UniProtKB-UniRule"/>
</dbReference>
<feature type="chain" id="PRO_5023216441" description="Envelope glycoprotein gp160" evidence="32">
    <location>
        <begin position="33"/>
        <end position="859"/>
    </location>
</feature>
<gene>
    <name evidence="32 37" type="primary">env</name>
</gene>
<feature type="lipid moiety-binding region" description="S-palmitoyl cysteine; by host" evidence="32">
    <location>
        <position position="767"/>
    </location>
</feature>
<keyword evidence="15 32" id="KW-0053">Apoptosis</keyword>
<comment type="subcellular location">
    <subcellularLocation>
        <location evidence="3">Host cell membrane</location>
        <topology evidence="3">Peripheral membrane protein</topology>
    </subcellularLocation>
    <subcellularLocation>
        <location evidence="1">Host cell membrane</location>
        <topology evidence="1">Single-pass type I membrane protein</topology>
    </subcellularLocation>
    <subcellularLocation>
        <location evidence="2">Host endosome membrane</location>
        <topology evidence="2">Peripheral membrane protein</topology>
    </subcellularLocation>
    <subcellularLocation>
        <location evidence="5">Host endosome membrane</location>
        <topology evidence="5">Single-pass type I membrane protein</topology>
    </subcellularLocation>
    <subcellularLocation>
        <location evidence="6">Virion membrane</location>
        <topology evidence="6">Peripheral membrane protein</topology>
    </subcellularLocation>
    <subcellularLocation>
        <location evidence="4">Virion membrane</location>
        <topology evidence="4">Single-pass type I membrane protein</topology>
    </subcellularLocation>
</comment>
<dbReference type="GO" id="GO:1903911">
    <property type="term" value="P:positive regulation of receptor clustering"/>
    <property type="evidence" value="ECO:0007669"/>
    <property type="project" value="UniProtKB-UniRule"/>
</dbReference>
<dbReference type="EMBL" id="KM082009">
    <property type="protein sequence ID" value="AJW61094.1"/>
    <property type="molecule type" value="Genomic_DNA"/>
</dbReference>
<comment type="caution">
    <text evidence="32 33">Lacks conserved residue(s) required for the propagation of feature annotation.</text>
</comment>
<evidence type="ECO:0000256" key="9">
    <source>
        <dbReference type="ARBA" id="ARBA00022511"/>
    </source>
</evidence>
<comment type="PTM">
    <text evidence="32">Highly glycosylated by host. The high number of glycan on the protein is reffered to as 'glycan shield' because it contributes to hide protein sequence from adaptive immune system.</text>
</comment>
<evidence type="ECO:0000259" key="36">
    <source>
        <dbReference type="Pfam" id="PF00517"/>
    </source>
</evidence>
<evidence type="ECO:0000256" key="29">
    <source>
        <dbReference type="ARBA" id="ARBA00023280"/>
    </source>
</evidence>
<feature type="short sequence motif" description="YXXL motif; contains endocytosis signal" evidence="32">
    <location>
        <begin position="715"/>
        <end position="718"/>
    </location>
</feature>
<evidence type="ECO:0000256" key="1">
    <source>
        <dbReference type="ARBA" id="ARBA00004402"/>
    </source>
</evidence>
<dbReference type="Gene3D" id="1.10.287.210">
    <property type="match status" value="1"/>
</dbReference>
<feature type="region of interest" description="Immunosuppression" evidence="32">
    <location>
        <begin position="577"/>
        <end position="595"/>
    </location>
</feature>
<reference evidence="37" key="1">
    <citation type="submission" date="2014-06" db="EMBL/GenBank/DDBJ databases">
        <authorList>
            <person name="Rothenberger M."/>
            <person name="Keele B.F."/>
            <person name="Schacker T.W."/>
        </authorList>
    </citation>
    <scope>NUCLEOTIDE SEQUENCE</scope>
    <source>
        <strain evidence="37">1775CDNAPBMC28OCT2010.P13E14</strain>
    </source>
</reference>
<keyword evidence="21 32" id="KW-1164">Virus endocytosis by host</keyword>